<dbReference type="PANTHER" id="PTHR45569">
    <property type="entry name" value="SENSOR PROTEIN KDPD"/>
    <property type="match status" value="1"/>
</dbReference>
<evidence type="ECO:0000256" key="10">
    <source>
        <dbReference type="ARBA" id="ARBA00022989"/>
    </source>
</evidence>
<evidence type="ECO:0000256" key="13">
    <source>
        <dbReference type="SAM" id="Phobius"/>
    </source>
</evidence>
<evidence type="ECO:0000256" key="7">
    <source>
        <dbReference type="ARBA" id="ARBA00022741"/>
    </source>
</evidence>
<feature type="transmembrane region" description="Helical" evidence="13">
    <location>
        <begin position="12"/>
        <end position="35"/>
    </location>
</feature>
<dbReference type="InterPro" id="IPR003661">
    <property type="entry name" value="HisK_dim/P_dom"/>
</dbReference>
<dbReference type="SUPFAM" id="SSF47384">
    <property type="entry name" value="Homodimeric domain of signal transducing histidine kinase"/>
    <property type="match status" value="1"/>
</dbReference>
<keyword evidence="9" id="KW-0067">ATP-binding</keyword>
<keyword evidence="10 13" id="KW-1133">Transmembrane helix</keyword>
<proteinExistence type="predicted"/>
<reference evidence="15 16" key="1">
    <citation type="submission" date="2016-08" db="EMBL/GenBank/DDBJ databases">
        <title>Draft genome sequence of Candidatus Piscirickettsia litoralis, from seawater.</title>
        <authorList>
            <person name="Wan X."/>
            <person name="Lee A.J."/>
            <person name="Hou S."/>
            <person name="Donachie S.P."/>
        </authorList>
    </citation>
    <scope>NUCLEOTIDE SEQUENCE [LARGE SCALE GENOMIC DNA]</scope>
    <source>
        <strain evidence="15 16">Y2</strain>
    </source>
</reference>
<organism evidence="15 16">
    <name type="scientific">Piscirickettsia litoralis</name>
    <dbReference type="NCBI Taxonomy" id="1891921"/>
    <lineage>
        <taxon>Bacteria</taxon>
        <taxon>Pseudomonadati</taxon>
        <taxon>Pseudomonadota</taxon>
        <taxon>Gammaproteobacteria</taxon>
        <taxon>Thiotrichales</taxon>
        <taxon>Piscirickettsiaceae</taxon>
        <taxon>Piscirickettsia</taxon>
    </lineage>
</organism>
<dbReference type="SUPFAM" id="SSF55781">
    <property type="entry name" value="GAF domain-like"/>
    <property type="match status" value="1"/>
</dbReference>
<dbReference type="EMBL" id="MDTU01000001">
    <property type="protein sequence ID" value="ODN42011.1"/>
    <property type="molecule type" value="Genomic_DNA"/>
</dbReference>
<comment type="catalytic activity">
    <reaction evidence="1">
        <text>ATP + protein L-histidine = ADP + protein N-phospho-L-histidine.</text>
        <dbReference type="EC" id="2.7.13.3"/>
    </reaction>
</comment>
<dbReference type="Gene3D" id="1.10.287.130">
    <property type="match status" value="1"/>
</dbReference>
<evidence type="ECO:0000256" key="1">
    <source>
        <dbReference type="ARBA" id="ARBA00000085"/>
    </source>
</evidence>
<dbReference type="Pfam" id="PF00512">
    <property type="entry name" value="HisKA"/>
    <property type="match status" value="1"/>
</dbReference>
<keyword evidence="6 13" id="KW-0812">Transmembrane</keyword>
<dbReference type="Gene3D" id="1.20.120.620">
    <property type="entry name" value="Backbone structure of the membrane domain of e. Coli histidine kinase receptor kdpd"/>
    <property type="match status" value="1"/>
</dbReference>
<feature type="transmembrane region" description="Helical" evidence="13">
    <location>
        <begin position="47"/>
        <end position="74"/>
    </location>
</feature>
<dbReference type="InterPro" id="IPR036097">
    <property type="entry name" value="HisK_dim/P_sf"/>
</dbReference>
<dbReference type="InterPro" id="IPR038318">
    <property type="entry name" value="KdpD_sf"/>
</dbReference>
<evidence type="ECO:0000256" key="2">
    <source>
        <dbReference type="ARBA" id="ARBA00004141"/>
    </source>
</evidence>
<dbReference type="InterPro" id="IPR052023">
    <property type="entry name" value="Histidine_kinase_KdpD"/>
</dbReference>
<keyword evidence="16" id="KW-1185">Reference proteome</keyword>
<protein>
    <recommendedName>
        <fullName evidence="3">histidine kinase</fullName>
        <ecNumber evidence="3">2.7.13.3</ecNumber>
    </recommendedName>
</protein>
<evidence type="ECO:0000256" key="9">
    <source>
        <dbReference type="ARBA" id="ARBA00022840"/>
    </source>
</evidence>
<keyword evidence="4" id="KW-0597">Phosphoprotein</keyword>
<dbReference type="Proteomes" id="UP000094329">
    <property type="component" value="Unassembled WGS sequence"/>
</dbReference>
<dbReference type="Pfam" id="PF02518">
    <property type="entry name" value="HATPase_c"/>
    <property type="match status" value="1"/>
</dbReference>
<evidence type="ECO:0000256" key="8">
    <source>
        <dbReference type="ARBA" id="ARBA00022777"/>
    </source>
</evidence>
<dbReference type="InterPro" id="IPR005467">
    <property type="entry name" value="His_kinase_dom"/>
</dbReference>
<evidence type="ECO:0000256" key="4">
    <source>
        <dbReference type="ARBA" id="ARBA00022553"/>
    </source>
</evidence>
<dbReference type="Pfam" id="PF13493">
    <property type="entry name" value="DUF4118"/>
    <property type="match status" value="1"/>
</dbReference>
<comment type="subcellular location">
    <subcellularLocation>
        <location evidence="2">Membrane</location>
        <topology evidence="2">Multi-pass membrane protein</topology>
    </subcellularLocation>
</comment>
<dbReference type="InterPro" id="IPR025201">
    <property type="entry name" value="KdpD_TM"/>
</dbReference>
<dbReference type="Gene3D" id="3.30.450.40">
    <property type="match status" value="1"/>
</dbReference>
<dbReference type="InterPro" id="IPR004358">
    <property type="entry name" value="Sig_transdc_His_kin-like_C"/>
</dbReference>
<evidence type="ECO:0000256" key="3">
    <source>
        <dbReference type="ARBA" id="ARBA00012438"/>
    </source>
</evidence>
<keyword evidence="12 13" id="KW-0472">Membrane</keyword>
<dbReference type="InterPro" id="IPR029016">
    <property type="entry name" value="GAF-like_dom_sf"/>
</dbReference>
<keyword evidence="8" id="KW-0418">Kinase</keyword>
<dbReference type="PROSITE" id="PS50109">
    <property type="entry name" value="HIS_KIN"/>
    <property type="match status" value="1"/>
</dbReference>
<evidence type="ECO:0000259" key="14">
    <source>
        <dbReference type="PROSITE" id="PS50109"/>
    </source>
</evidence>
<evidence type="ECO:0000256" key="11">
    <source>
        <dbReference type="ARBA" id="ARBA00023012"/>
    </source>
</evidence>
<dbReference type="InterPro" id="IPR003594">
    <property type="entry name" value="HATPase_dom"/>
</dbReference>
<dbReference type="PRINTS" id="PR00344">
    <property type="entry name" value="BCTRLSENSOR"/>
</dbReference>
<evidence type="ECO:0000256" key="6">
    <source>
        <dbReference type="ARBA" id="ARBA00022692"/>
    </source>
</evidence>
<dbReference type="SMART" id="SM00387">
    <property type="entry name" value="HATPase_c"/>
    <property type="match status" value="1"/>
</dbReference>
<dbReference type="EC" id="2.7.13.3" evidence="3"/>
<keyword evidence="7" id="KW-0547">Nucleotide-binding</keyword>
<evidence type="ECO:0000256" key="5">
    <source>
        <dbReference type="ARBA" id="ARBA00022679"/>
    </source>
</evidence>
<dbReference type="RefSeq" id="WP_069311811.1">
    <property type="nucleotide sequence ID" value="NZ_MDTU01000001.1"/>
</dbReference>
<gene>
    <name evidence="15" type="ORF">BGC07_02360</name>
</gene>
<keyword evidence="11" id="KW-0902">Two-component regulatory system</keyword>
<evidence type="ECO:0000313" key="16">
    <source>
        <dbReference type="Proteomes" id="UP000094329"/>
    </source>
</evidence>
<dbReference type="InterPro" id="IPR036890">
    <property type="entry name" value="HATPase_C_sf"/>
</dbReference>
<evidence type="ECO:0000256" key="12">
    <source>
        <dbReference type="ARBA" id="ARBA00023136"/>
    </source>
</evidence>
<keyword evidence="5" id="KW-0808">Transferase</keyword>
<dbReference type="PANTHER" id="PTHR45569:SF1">
    <property type="entry name" value="SENSOR PROTEIN KDPD"/>
    <property type="match status" value="1"/>
</dbReference>
<dbReference type="Gene3D" id="3.30.565.10">
    <property type="entry name" value="Histidine kinase-like ATPase, C-terminal domain"/>
    <property type="match status" value="1"/>
</dbReference>
<sequence>MLFDPSSEQHYAQLSANCIKSVLLTIAVVAIIYFLPHSQAVNIATMLFLADTLFSASVWGFIPGILGTILGLFIYDYYFTLPYYSLHVSESDQLLRFSAFITLSIFVSALTARTRAIALSAQQKEKAMQLLFHYAQKVTHINHQDSLFQQLINHLHKVYPTNFLILLPKDNNLQIYSLPGKQSYLKPHEYQAAQQCWQTTQSTGYKSETHTALSWRFEPLLANQCLGVIAIRRLKANNALSDDRLAIIHALIATTATVLSKHQLAKIQERNHILEEADNLRQALLSSLSHDLKTPLASIMGSLETLKNKSQQLDQTTQRELASLAYSESDRLHRYINNLLNMMKLEADVLKPNLQLCDIEDIIDSACRRLKQQLKPYSLNIQCPEQACLAQLDPILTEQVLINLIENACKYSELGQEITIKLHEEKQTQTFKLSIIDQGQGLSEEQLRQVFNLFYRAEQTDRTDGTGMGLTICQGVLKAQQCSVQATSPGKNLGSQFTITIPKSASKLLISN</sequence>
<dbReference type="SMART" id="SM00388">
    <property type="entry name" value="HisKA"/>
    <property type="match status" value="1"/>
</dbReference>
<dbReference type="SUPFAM" id="SSF55874">
    <property type="entry name" value="ATPase domain of HSP90 chaperone/DNA topoisomerase II/histidine kinase"/>
    <property type="match status" value="1"/>
</dbReference>
<accession>A0ABX2ZZJ3</accession>
<feature type="transmembrane region" description="Helical" evidence="13">
    <location>
        <begin position="94"/>
        <end position="112"/>
    </location>
</feature>
<evidence type="ECO:0000313" key="15">
    <source>
        <dbReference type="EMBL" id="ODN42011.1"/>
    </source>
</evidence>
<comment type="caution">
    <text evidence="15">The sequence shown here is derived from an EMBL/GenBank/DDBJ whole genome shotgun (WGS) entry which is preliminary data.</text>
</comment>
<dbReference type="CDD" id="cd00082">
    <property type="entry name" value="HisKA"/>
    <property type="match status" value="1"/>
</dbReference>
<feature type="domain" description="Histidine kinase" evidence="14">
    <location>
        <begin position="287"/>
        <end position="505"/>
    </location>
</feature>
<name>A0ABX2ZZJ3_9GAMM</name>